<dbReference type="RefSeq" id="XP_066076589.1">
    <property type="nucleotide sequence ID" value="XM_066220492.1"/>
</dbReference>
<dbReference type="AlphaFoldDB" id="A0AAX4JX50"/>
<protein>
    <recommendedName>
        <fullName evidence="4">37S ribosomal protein S25, mitochondrial</fullName>
    </recommendedName>
</protein>
<dbReference type="GeneID" id="91095424"/>
<gene>
    <name evidence="2" type="ORF">L201_004754</name>
</gene>
<accession>A0AAX4JX50</accession>
<evidence type="ECO:0000313" key="2">
    <source>
        <dbReference type="EMBL" id="WWC89826.1"/>
    </source>
</evidence>
<evidence type="ECO:0000313" key="3">
    <source>
        <dbReference type="Proteomes" id="UP001355207"/>
    </source>
</evidence>
<evidence type="ECO:0000256" key="1">
    <source>
        <dbReference type="SAM" id="MobiDB-lite"/>
    </source>
</evidence>
<evidence type="ECO:0008006" key="4">
    <source>
        <dbReference type="Google" id="ProtNLM"/>
    </source>
</evidence>
<proteinExistence type="predicted"/>
<name>A0AAX4JX50_9TREE</name>
<feature type="region of interest" description="Disordered" evidence="1">
    <location>
        <begin position="1"/>
        <end position="41"/>
    </location>
</feature>
<keyword evidence="3" id="KW-1185">Reference proteome</keyword>
<feature type="compositionally biased region" description="Low complexity" evidence="1">
    <location>
        <begin position="12"/>
        <end position="40"/>
    </location>
</feature>
<organism evidence="2 3">
    <name type="scientific">Kwoniella dendrophila CBS 6074</name>
    <dbReference type="NCBI Taxonomy" id="1295534"/>
    <lineage>
        <taxon>Eukaryota</taxon>
        <taxon>Fungi</taxon>
        <taxon>Dikarya</taxon>
        <taxon>Basidiomycota</taxon>
        <taxon>Agaricomycotina</taxon>
        <taxon>Tremellomycetes</taxon>
        <taxon>Tremellales</taxon>
        <taxon>Cryptococcaceae</taxon>
        <taxon>Kwoniella</taxon>
    </lineage>
</organism>
<dbReference type="Proteomes" id="UP001355207">
    <property type="component" value="Chromosome 6"/>
</dbReference>
<reference evidence="2 3" key="1">
    <citation type="submission" date="2024-01" db="EMBL/GenBank/DDBJ databases">
        <title>Comparative genomics of Cryptococcus and Kwoniella reveals pathogenesis evolution and contrasting modes of karyotype evolution via chromosome fusion or intercentromeric recombination.</title>
        <authorList>
            <person name="Coelho M.A."/>
            <person name="David-Palma M."/>
            <person name="Shea T."/>
            <person name="Bowers K."/>
            <person name="McGinley-Smith S."/>
            <person name="Mohammad A.W."/>
            <person name="Gnirke A."/>
            <person name="Yurkov A.M."/>
            <person name="Nowrousian M."/>
            <person name="Sun S."/>
            <person name="Cuomo C.A."/>
            <person name="Heitman J."/>
        </authorList>
    </citation>
    <scope>NUCLEOTIDE SEQUENCE [LARGE SCALE GENOMIC DNA]</scope>
    <source>
        <strain evidence="2 3">CBS 6074</strain>
    </source>
</reference>
<feature type="region of interest" description="Disordered" evidence="1">
    <location>
        <begin position="225"/>
        <end position="248"/>
    </location>
</feature>
<sequence length="248" mass="27614">MNPTPLRQAALRSSRPLSFKASSSSSASSSTSTYYYPPKKSNGRTLNASTLRSLISLHHESSGFLHDASKKENLNVGFENTFKFTRYDPTFRTYNEFSSNVLKNNNLKPKGGLLENLIERDSSSSNSSSLNSSLSYKKGFKPNSKTFKKHSIPLWSQSGGSSNSNDYTDDSSLLTEREIALKEALYGTYERSSSSNSHSYNIQTTVEPSLDGLLEFVEAKGKSIEEYSKEWENRDEQATESKSTEDGQ</sequence>
<dbReference type="EMBL" id="CP144103">
    <property type="protein sequence ID" value="WWC89826.1"/>
    <property type="molecule type" value="Genomic_DNA"/>
</dbReference>